<evidence type="ECO:0000313" key="12">
    <source>
        <dbReference type="Proteomes" id="UP000823937"/>
    </source>
</evidence>
<dbReference type="PANTHER" id="PTHR28259">
    <property type="entry name" value="FLUORIDE EXPORT PROTEIN 1-RELATED"/>
    <property type="match status" value="1"/>
</dbReference>
<comment type="catalytic activity">
    <reaction evidence="8">
        <text>fluoride(in) = fluoride(out)</text>
        <dbReference type="Rhea" id="RHEA:76159"/>
        <dbReference type="ChEBI" id="CHEBI:17051"/>
    </reaction>
    <physiologicalReaction direction="left-to-right" evidence="8">
        <dbReference type="Rhea" id="RHEA:76160"/>
    </physiologicalReaction>
</comment>
<protein>
    <recommendedName>
        <fullName evidence="10">Fluoride-specific ion channel FluC</fullName>
    </recommendedName>
</protein>
<keyword evidence="4 10" id="KW-1133">Transmembrane helix</keyword>
<gene>
    <name evidence="10" type="primary">fluC</name>
    <name evidence="10" type="synonym">crcB</name>
    <name evidence="11" type="ORF">H9895_06960</name>
</gene>
<comment type="subcellular location">
    <subcellularLocation>
        <location evidence="1 10">Cell membrane</location>
        <topology evidence="1 10">Multi-pass membrane protein</topology>
    </subcellularLocation>
</comment>
<dbReference type="PANTHER" id="PTHR28259:SF1">
    <property type="entry name" value="FLUORIDE EXPORT PROTEIN 1-RELATED"/>
    <property type="match status" value="1"/>
</dbReference>
<proteinExistence type="inferred from homology"/>
<name>A0A9D1PNW9_9BACI</name>
<evidence type="ECO:0000256" key="6">
    <source>
        <dbReference type="ARBA" id="ARBA00023303"/>
    </source>
</evidence>
<evidence type="ECO:0000256" key="2">
    <source>
        <dbReference type="ARBA" id="ARBA00022475"/>
    </source>
</evidence>
<dbReference type="Pfam" id="PF02537">
    <property type="entry name" value="CRCB"/>
    <property type="match status" value="1"/>
</dbReference>
<dbReference type="GO" id="GO:0046872">
    <property type="term" value="F:metal ion binding"/>
    <property type="evidence" value="ECO:0007669"/>
    <property type="project" value="UniProtKB-KW"/>
</dbReference>
<keyword evidence="3 10" id="KW-0812">Transmembrane</keyword>
<evidence type="ECO:0000256" key="9">
    <source>
        <dbReference type="ARBA" id="ARBA00049940"/>
    </source>
</evidence>
<keyword evidence="10" id="KW-0479">Metal-binding</keyword>
<evidence type="ECO:0000313" key="11">
    <source>
        <dbReference type="EMBL" id="HIV74798.1"/>
    </source>
</evidence>
<feature type="transmembrane region" description="Helical" evidence="10">
    <location>
        <begin position="97"/>
        <end position="120"/>
    </location>
</feature>
<evidence type="ECO:0000256" key="4">
    <source>
        <dbReference type="ARBA" id="ARBA00022989"/>
    </source>
</evidence>
<dbReference type="EMBL" id="DXHX01000109">
    <property type="protein sequence ID" value="HIV74798.1"/>
    <property type="molecule type" value="Genomic_DNA"/>
</dbReference>
<keyword evidence="10" id="KW-0915">Sodium</keyword>
<feature type="binding site" evidence="10">
    <location>
        <position position="78"/>
    </location>
    <ligand>
        <name>Na(+)</name>
        <dbReference type="ChEBI" id="CHEBI:29101"/>
        <note>structural</note>
    </ligand>
</feature>
<reference evidence="11" key="2">
    <citation type="submission" date="2021-04" db="EMBL/GenBank/DDBJ databases">
        <authorList>
            <person name="Gilroy R."/>
        </authorList>
    </citation>
    <scope>NUCLEOTIDE SEQUENCE</scope>
    <source>
        <strain evidence="11">CHK169-2315</strain>
    </source>
</reference>
<keyword evidence="6 10" id="KW-0407">Ion channel</keyword>
<keyword evidence="2 10" id="KW-1003">Cell membrane</keyword>
<sequence length="130" mass="13915">MRLYIAVGIGGMIGASLRFLLSSFILFESFGSLPLATFFVNITGAFILTFITFSPAIKNAFSKTTFTALTTGLIGSYTTFSTIIVEAIELSFSEMNVAILYIIGTVLFGLLASLLGIIAATKMTKERGES</sequence>
<evidence type="ECO:0000256" key="1">
    <source>
        <dbReference type="ARBA" id="ARBA00004651"/>
    </source>
</evidence>
<dbReference type="GO" id="GO:0005886">
    <property type="term" value="C:plasma membrane"/>
    <property type="evidence" value="ECO:0007669"/>
    <property type="project" value="UniProtKB-SubCell"/>
</dbReference>
<comment type="function">
    <text evidence="9 10">Fluoride-specific ion channel. Important for reducing fluoride concentration in the cell, thus reducing its toxicity.</text>
</comment>
<feature type="transmembrane region" description="Helical" evidence="10">
    <location>
        <begin position="33"/>
        <end position="53"/>
    </location>
</feature>
<comment type="caution">
    <text evidence="11">The sequence shown here is derived from an EMBL/GenBank/DDBJ whole genome shotgun (WGS) entry which is preliminary data.</text>
</comment>
<evidence type="ECO:0000256" key="7">
    <source>
        <dbReference type="ARBA" id="ARBA00035120"/>
    </source>
</evidence>
<evidence type="ECO:0000256" key="5">
    <source>
        <dbReference type="ARBA" id="ARBA00023136"/>
    </source>
</evidence>
<dbReference type="GO" id="GO:0062054">
    <property type="term" value="F:fluoride channel activity"/>
    <property type="evidence" value="ECO:0007669"/>
    <property type="project" value="UniProtKB-UniRule"/>
</dbReference>
<dbReference type="InterPro" id="IPR003691">
    <property type="entry name" value="FluC"/>
</dbReference>
<dbReference type="AlphaFoldDB" id="A0A9D1PNW9"/>
<comment type="similarity">
    <text evidence="7 10">Belongs to the fluoride channel Fluc/FEX (TC 1.A.43) family.</text>
</comment>
<keyword evidence="5 10" id="KW-0472">Membrane</keyword>
<dbReference type="Proteomes" id="UP000823937">
    <property type="component" value="Unassembled WGS sequence"/>
</dbReference>
<feature type="transmembrane region" description="Helical" evidence="10">
    <location>
        <begin position="65"/>
        <end position="85"/>
    </location>
</feature>
<dbReference type="GO" id="GO:0140114">
    <property type="term" value="P:cellular detoxification of fluoride"/>
    <property type="evidence" value="ECO:0007669"/>
    <property type="project" value="UniProtKB-UniRule"/>
</dbReference>
<comment type="activity regulation">
    <text evidence="10">Na(+) is not transported, but it plays an essential structural role and its presence is essential for fluoride channel function.</text>
</comment>
<evidence type="ECO:0000256" key="8">
    <source>
        <dbReference type="ARBA" id="ARBA00035585"/>
    </source>
</evidence>
<keyword evidence="10" id="KW-0406">Ion transport</keyword>
<keyword evidence="10" id="KW-0813">Transport</keyword>
<accession>A0A9D1PNW9</accession>
<dbReference type="HAMAP" id="MF_00454">
    <property type="entry name" value="FluC"/>
    <property type="match status" value="1"/>
</dbReference>
<evidence type="ECO:0000256" key="3">
    <source>
        <dbReference type="ARBA" id="ARBA00022692"/>
    </source>
</evidence>
<feature type="binding site" evidence="10">
    <location>
        <position position="75"/>
    </location>
    <ligand>
        <name>Na(+)</name>
        <dbReference type="ChEBI" id="CHEBI:29101"/>
        <note>structural</note>
    </ligand>
</feature>
<organism evidence="11 12">
    <name type="scientific">Candidatus Pseudogracilibacillus intestinigallinarum</name>
    <dbReference type="NCBI Taxonomy" id="2838742"/>
    <lineage>
        <taxon>Bacteria</taxon>
        <taxon>Bacillati</taxon>
        <taxon>Bacillota</taxon>
        <taxon>Bacilli</taxon>
        <taxon>Bacillales</taxon>
        <taxon>Bacillaceae</taxon>
        <taxon>Pseudogracilibacillus</taxon>
    </lineage>
</organism>
<reference evidence="11" key="1">
    <citation type="journal article" date="2021" name="PeerJ">
        <title>Extensive microbial diversity within the chicken gut microbiome revealed by metagenomics and culture.</title>
        <authorList>
            <person name="Gilroy R."/>
            <person name="Ravi A."/>
            <person name="Getino M."/>
            <person name="Pursley I."/>
            <person name="Horton D.L."/>
            <person name="Alikhan N.F."/>
            <person name="Baker D."/>
            <person name="Gharbi K."/>
            <person name="Hall N."/>
            <person name="Watson M."/>
            <person name="Adriaenssens E.M."/>
            <person name="Foster-Nyarko E."/>
            <person name="Jarju S."/>
            <person name="Secka A."/>
            <person name="Antonio M."/>
            <person name="Oren A."/>
            <person name="Chaudhuri R.R."/>
            <person name="La Ragione R."/>
            <person name="Hildebrand F."/>
            <person name="Pallen M.J."/>
        </authorList>
    </citation>
    <scope>NUCLEOTIDE SEQUENCE</scope>
    <source>
        <strain evidence="11">CHK169-2315</strain>
    </source>
</reference>
<evidence type="ECO:0000256" key="10">
    <source>
        <dbReference type="HAMAP-Rule" id="MF_00454"/>
    </source>
</evidence>
<feature type="transmembrane region" description="Helical" evidence="10">
    <location>
        <begin position="7"/>
        <end position="27"/>
    </location>
</feature>